<evidence type="ECO:0000256" key="1">
    <source>
        <dbReference type="ARBA" id="ARBA00022574"/>
    </source>
</evidence>
<feature type="repeat" description="WD" evidence="3">
    <location>
        <begin position="242"/>
        <end position="283"/>
    </location>
</feature>
<dbReference type="InterPro" id="IPR001680">
    <property type="entry name" value="WD40_rpt"/>
</dbReference>
<dbReference type="InterPro" id="IPR036322">
    <property type="entry name" value="WD40_repeat_dom_sf"/>
</dbReference>
<evidence type="ECO:0000256" key="2">
    <source>
        <dbReference type="ARBA" id="ARBA00022737"/>
    </source>
</evidence>
<dbReference type="PANTHER" id="PTHR19857:SF21">
    <property type="entry name" value="ANAPHASE-PROMOTING COMPLEX SUBUNIT 4 WD40 DOMAIN-CONTAINING PROTEIN"/>
    <property type="match status" value="1"/>
</dbReference>
<dbReference type="PANTHER" id="PTHR19857">
    <property type="entry name" value="MITOCHONDRIAL DIVISION PROTEIN 1-RELATED"/>
    <property type="match status" value="1"/>
</dbReference>
<organism evidence="4 5">
    <name type="scientific">Coffea arabica</name>
    <name type="common">Arabian coffee</name>
    <dbReference type="NCBI Taxonomy" id="13443"/>
    <lineage>
        <taxon>Eukaryota</taxon>
        <taxon>Viridiplantae</taxon>
        <taxon>Streptophyta</taxon>
        <taxon>Embryophyta</taxon>
        <taxon>Tracheophyta</taxon>
        <taxon>Spermatophyta</taxon>
        <taxon>Magnoliopsida</taxon>
        <taxon>eudicotyledons</taxon>
        <taxon>Gunneridae</taxon>
        <taxon>Pentapetalae</taxon>
        <taxon>asterids</taxon>
        <taxon>lamiids</taxon>
        <taxon>Gentianales</taxon>
        <taxon>Rubiaceae</taxon>
        <taxon>Ixoroideae</taxon>
        <taxon>Gardenieae complex</taxon>
        <taxon>Bertiereae - Coffeeae clade</taxon>
        <taxon>Coffeeae</taxon>
        <taxon>Coffea</taxon>
    </lineage>
</organism>
<dbReference type="Proteomes" id="UP001652660">
    <property type="component" value="Chromosome 1c"/>
</dbReference>
<dbReference type="PROSITE" id="PS50082">
    <property type="entry name" value="WD_REPEATS_2"/>
    <property type="match status" value="1"/>
</dbReference>
<keyword evidence="4" id="KW-1185">Reference proteome</keyword>
<reference evidence="4" key="1">
    <citation type="journal article" date="2025" name="Foods">
        <title>Unveiling the Microbial Signatures of Arabica Coffee Cherries: Insights into Ripeness Specific Diversity, Functional Traits, and Implications for Quality and Safety.</title>
        <authorList>
            <consortium name="RefSeq"/>
            <person name="Tenea G.N."/>
            <person name="Cifuentes V."/>
            <person name="Reyes P."/>
            <person name="Cevallos-Vallejos M."/>
        </authorList>
    </citation>
    <scope>NUCLEOTIDE SEQUENCE [LARGE SCALE GENOMIC DNA]</scope>
</reference>
<dbReference type="InterPro" id="IPR015943">
    <property type="entry name" value="WD40/YVTN_repeat-like_dom_sf"/>
</dbReference>
<keyword evidence="1 3" id="KW-0853">WD repeat</keyword>
<accession>A0ABM4V617</accession>
<dbReference type="SMART" id="SM00320">
    <property type="entry name" value="WD40"/>
    <property type="match status" value="3"/>
</dbReference>
<dbReference type="RefSeq" id="XP_071914988.1">
    <property type="nucleotide sequence ID" value="XM_072058887.1"/>
</dbReference>
<dbReference type="Gene3D" id="2.130.10.10">
    <property type="entry name" value="YVTN repeat-like/Quinoprotein amine dehydrogenase"/>
    <property type="match status" value="1"/>
</dbReference>
<evidence type="ECO:0000313" key="5">
    <source>
        <dbReference type="RefSeq" id="XP_071914988.1"/>
    </source>
</evidence>
<proteinExistence type="predicted"/>
<protein>
    <submittedName>
        <fullName evidence="5">Uncharacterized protein isoform X1</fullName>
    </submittedName>
</protein>
<dbReference type="GeneID" id="113720809"/>
<gene>
    <name evidence="5" type="primary">LOC113720809</name>
</gene>
<reference evidence="5" key="2">
    <citation type="submission" date="2025-08" db="UniProtKB">
        <authorList>
            <consortium name="RefSeq"/>
        </authorList>
    </citation>
    <scope>IDENTIFICATION</scope>
    <source>
        <tissue evidence="5">Leaves</tissue>
    </source>
</reference>
<evidence type="ECO:0000256" key="3">
    <source>
        <dbReference type="PROSITE-ProRule" id="PRU00221"/>
    </source>
</evidence>
<name>A0ABM4V617_COFAR</name>
<sequence length="489" mass="54503">MEKYLVPAAPPSQTAKKSITKRPRWKRSLVELMGKFDSKYRHNIFSLAMQSYSQIGAFPHEYHIDGSPCQTHVEWFAGGSNNPRSVTMQGVSAVEFDSKGIYLASVTKSGCLTVHDFEELYCQVSLKNFIVKEDETKQVLHISAHQPLDVVRWNLANEDEVALTSRKSGELHIYDIGYISSEPVEVLKKRPTIGVHGCVVQKGLSDVAFSSNDKSRVLASDMLGMVNIWDRRMSNLPCLDLTTNSTSAINSIKFNIDNQVIFGASKHGVIYMWDLRGGSSSAAFQNNKMAYYSPITSVKLASEFEKIGSLKAQSNIVPKEILSVDLNPSCPYQLAFHLDDGWSGVFDVHNLQVTHIHCPPPAWLDDFNDLANLSYIRKPSWLPLSSIYAVGSSSRTGLHLLDFYPRCTSPCHVDNEDSQDMVANGQHKQNTFIPLSEAVTACTAHPVHGAIVAGTKIQIRRRVFGIFCRWKGCNCCFSVQQILFVICAF</sequence>
<dbReference type="SUPFAM" id="SSF50978">
    <property type="entry name" value="WD40 repeat-like"/>
    <property type="match status" value="1"/>
</dbReference>
<dbReference type="InterPro" id="IPR051179">
    <property type="entry name" value="WD_repeat_multifunction"/>
</dbReference>
<evidence type="ECO:0000313" key="4">
    <source>
        <dbReference type="Proteomes" id="UP001652660"/>
    </source>
</evidence>
<keyword evidence="2" id="KW-0677">Repeat</keyword>